<proteinExistence type="inferred from homology"/>
<dbReference type="EMBL" id="CP009286">
    <property type="protein sequence ID" value="AIQ62034.1"/>
    <property type="molecule type" value="Genomic_DNA"/>
</dbReference>
<dbReference type="STRING" id="169760.PSTEL_01750"/>
<dbReference type="Gene3D" id="3.30.160.70">
    <property type="entry name" value="Methylated DNA-protein cysteine methyltransferase domain"/>
    <property type="match status" value="1"/>
</dbReference>
<comment type="similarity">
    <text evidence="2 9">Belongs to the MGMT family.</text>
</comment>
<keyword evidence="7 9" id="KW-0234">DNA repair</keyword>
<sequence length="184" mass="20187">MNANVMYRHTLELGNRKWTLWGSGAGLCRLSFQHDTEETAQAWLDRFAPGSLVLAEEAPFREWGAVARLEDYFAGKLEDFKSLPLDLRGTSFQREVWTALGGIPYGRVITYAELAAAVGRPKAMRAVGAANGKNPLPVLLPCHRVIGANGTLTGYAGGLQLKQELLQLEGIHHVAEAGHERFAF</sequence>
<dbReference type="AlphaFoldDB" id="A0A089N042"/>
<dbReference type="GO" id="GO:0005737">
    <property type="term" value="C:cytoplasm"/>
    <property type="evidence" value="ECO:0007669"/>
    <property type="project" value="UniProtKB-SubCell"/>
</dbReference>
<keyword evidence="5 9" id="KW-0808">Transferase</keyword>
<feature type="domain" description="Methylguanine DNA methyltransferase ribonuclease-like" evidence="11">
    <location>
        <begin position="19"/>
        <end position="87"/>
    </location>
</feature>
<evidence type="ECO:0000313" key="13">
    <source>
        <dbReference type="Proteomes" id="UP000029507"/>
    </source>
</evidence>
<keyword evidence="13" id="KW-1185">Reference proteome</keyword>
<evidence type="ECO:0000256" key="1">
    <source>
        <dbReference type="ARBA" id="ARBA00001286"/>
    </source>
</evidence>
<comment type="miscellaneous">
    <text evidence="9">This enzyme catalyzes only one turnover and therefore is not strictly catalytic. According to one definition, an enzyme is a biocatalyst that acts repeatedly and over many reaction cycles.</text>
</comment>
<dbReference type="InterPro" id="IPR001497">
    <property type="entry name" value="MethylDNA_cys_MeTrfase_AS"/>
</dbReference>
<dbReference type="HAMAP" id="MF_00772">
    <property type="entry name" value="OGT"/>
    <property type="match status" value="1"/>
</dbReference>
<evidence type="ECO:0000256" key="6">
    <source>
        <dbReference type="ARBA" id="ARBA00022763"/>
    </source>
</evidence>
<protein>
    <recommendedName>
        <fullName evidence="9">Methylated-DNA--protein-cysteine methyltransferase</fullName>
        <ecNumber evidence="9">2.1.1.63</ecNumber>
    </recommendedName>
    <alternativeName>
        <fullName evidence="9">6-O-methylguanine-DNA methyltransferase</fullName>
        <shortName evidence="9">MGMT</shortName>
    </alternativeName>
    <alternativeName>
        <fullName evidence="9">O-6-methylguanine-DNA-alkyltransferase</fullName>
    </alternativeName>
</protein>
<keyword evidence="3 9" id="KW-0963">Cytoplasm</keyword>
<dbReference type="InterPro" id="IPR036217">
    <property type="entry name" value="MethylDNA_cys_MeTrfase_DNAb"/>
</dbReference>
<evidence type="ECO:0000256" key="9">
    <source>
        <dbReference type="HAMAP-Rule" id="MF_00772"/>
    </source>
</evidence>
<evidence type="ECO:0000313" key="12">
    <source>
        <dbReference type="EMBL" id="AIQ62034.1"/>
    </source>
</evidence>
<dbReference type="CDD" id="cd06445">
    <property type="entry name" value="ATase"/>
    <property type="match status" value="1"/>
</dbReference>
<dbReference type="InterPro" id="IPR008332">
    <property type="entry name" value="MethylG_MeTrfase_N"/>
</dbReference>
<evidence type="ECO:0000256" key="7">
    <source>
        <dbReference type="ARBA" id="ARBA00023204"/>
    </source>
</evidence>
<dbReference type="SUPFAM" id="SSF46767">
    <property type="entry name" value="Methylated DNA-protein cysteine methyltransferase, C-terminal domain"/>
    <property type="match status" value="1"/>
</dbReference>
<dbReference type="Pfam" id="PF02870">
    <property type="entry name" value="Methyltransf_1N"/>
    <property type="match status" value="1"/>
</dbReference>
<evidence type="ECO:0000256" key="3">
    <source>
        <dbReference type="ARBA" id="ARBA00022490"/>
    </source>
</evidence>
<comment type="catalytic activity">
    <reaction evidence="1 9">
        <text>a 4-O-methyl-thymidine in DNA + L-cysteinyl-[protein] = a thymidine in DNA + S-methyl-L-cysteinyl-[protein]</text>
        <dbReference type="Rhea" id="RHEA:53428"/>
        <dbReference type="Rhea" id="RHEA-COMP:10131"/>
        <dbReference type="Rhea" id="RHEA-COMP:10132"/>
        <dbReference type="Rhea" id="RHEA-COMP:13555"/>
        <dbReference type="Rhea" id="RHEA-COMP:13556"/>
        <dbReference type="ChEBI" id="CHEBI:29950"/>
        <dbReference type="ChEBI" id="CHEBI:82612"/>
        <dbReference type="ChEBI" id="CHEBI:137386"/>
        <dbReference type="ChEBI" id="CHEBI:137387"/>
        <dbReference type="EC" id="2.1.1.63"/>
    </reaction>
</comment>
<evidence type="ECO:0000259" key="11">
    <source>
        <dbReference type="Pfam" id="PF02870"/>
    </source>
</evidence>
<dbReference type="InterPro" id="IPR014048">
    <property type="entry name" value="MethylDNA_cys_MeTrfase_DNA-bd"/>
</dbReference>
<dbReference type="HOGENOM" id="CLU_000445_52_2_9"/>
<dbReference type="GO" id="GO:0006307">
    <property type="term" value="P:DNA alkylation repair"/>
    <property type="evidence" value="ECO:0007669"/>
    <property type="project" value="UniProtKB-UniRule"/>
</dbReference>
<dbReference type="Proteomes" id="UP000029507">
    <property type="component" value="Chromosome"/>
</dbReference>
<keyword evidence="6 9" id="KW-0227">DNA damage</keyword>
<evidence type="ECO:0000256" key="2">
    <source>
        <dbReference type="ARBA" id="ARBA00008711"/>
    </source>
</evidence>
<dbReference type="NCBIfam" id="TIGR00589">
    <property type="entry name" value="ogt"/>
    <property type="match status" value="1"/>
</dbReference>
<evidence type="ECO:0000256" key="5">
    <source>
        <dbReference type="ARBA" id="ARBA00022679"/>
    </source>
</evidence>
<dbReference type="InterPro" id="IPR036631">
    <property type="entry name" value="MGMT_N_sf"/>
</dbReference>
<dbReference type="KEGG" id="pste:PSTEL_01750"/>
<dbReference type="PANTHER" id="PTHR10815">
    <property type="entry name" value="METHYLATED-DNA--PROTEIN-CYSTEINE METHYLTRANSFERASE"/>
    <property type="match status" value="1"/>
</dbReference>
<evidence type="ECO:0000259" key="10">
    <source>
        <dbReference type="Pfam" id="PF01035"/>
    </source>
</evidence>
<gene>
    <name evidence="12" type="ORF">PSTEL_01750</name>
</gene>
<dbReference type="RefSeq" id="WP_038693086.1">
    <property type="nucleotide sequence ID" value="NZ_CP009286.1"/>
</dbReference>
<feature type="domain" description="Methylated-DNA-[protein]-cysteine S-methyltransferase DNA binding" evidence="10">
    <location>
        <begin position="91"/>
        <end position="171"/>
    </location>
</feature>
<dbReference type="GO" id="GO:0003908">
    <property type="term" value="F:methylated-DNA-[protein]-cysteine S-methyltransferase activity"/>
    <property type="evidence" value="ECO:0007669"/>
    <property type="project" value="UniProtKB-UniRule"/>
</dbReference>
<dbReference type="SUPFAM" id="SSF53155">
    <property type="entry name" value="Methylated DNA-protein cysteine methyltransferase domain"/>
    <property type="match status" value="1"/>
</dbReference>
<dbReference type="InterPro" id="IPR036388">
    <property type="entry name" value="WH-like_DNA-bd_sf"/>
</dbReference>
<dbReference type="FunFam" id="1.10.10.10:FF:000214">
    <property type="entry name" value="Methylated-DNA--protein-cysteine methyltransferase"/>
    <property type="match status" value="1"/>
</dbReference>
<dbReference type="PROSITE" id="PS00374">
    <property type="entry name" value="MGMT"/>
    <property type="match status" value="1"/>
</dbReference>
<dbReference type="Gene3D" id="1.10.10.10">
    <property type="entry name" value="Winged helix-like DNA-binding domain superfamily/Winged helix DNA-binding domain"/>
    <property type="match status" value="1"/>
</dbReference>
<keyword evidence="4 9" id="KW-0489">Methyltransferase</keyword>
<accession>A0A089N042</accession>
<evidence type="ECO:0000256" key="4">
    <source>
        <dbReference type="ARBA" id="ARBA00022603"/>
    </source>
</evidence>
<dbReference type="OrthoDB" id="9802228at2"/>
<evidence type="ECO:0000256" key="8">
    <source>
        <dbReference type="ARBA" id="ARBA00049348"/>
    </source>
</evidence>
<dbReference type="InterPro" id="IPR023546">
    <property type="entry name" value="MGMT"/>
</dbReference>
<reference evidence="12 13" key="1">
    <citation type="submission" date="2014-08" db="EMBL/GenBank/DDBJ databases">
        <title>Comparative genomics of the Paenibacillus odorifer group.</title>
        <authorList>
            <person name="den Bakker H.C."/>
            <person name="Tsai Y.-C."/>
            <person name="Martin N."/>
            <person name="Korlach J."/>
            <person name="Wiedmann M."/>
        </authorList>
    </citation>
    <scope>NUCLEOTIDE SEQUENCE [LARGE SCALE GENOMIC DNA]</scope>
    <source>
        <strain evidence="12 13">DSM 14472</strain>
    </source>
</reference>
<dbReference type="Pfam" id="PF01035">
    <property type="entry name" value="DNA_binding_1"/>
    <property type="match status" value="1"/>
</dbReference>
<comment type="function">
    <text evidence="9">Involved in the cellular defense against the biological effects of O6-methylguanine (O6-MeG) and O4-methylthymine (O4-MeT) in DNA. Repairs the methylated nucleobase in DNA by stoichiometrically transferring the methyl group to a cysteine residue in the enzyme. This is a suicide reaction: the enzyme is irreversibly inactivated.</text>
</comment>
<organism evidence="12 13">
    <name type="scientific">Paenibacillus stellifer</name>
    <dbReference type="NCBI Taxonomy" id="169760"/>
    <lineage>
        <taxon>Bacteria</taxon>
        <taxon>Bacillati</taxon>
        <taxon>Bacillota</taxon>
        <taxon>Bacilli</taxon>
        <taxon>Bacillales</taxon>
        <taxon>Paenibacillaceae</taxon>
        <taxon>Paenibacillus</taxon>
    </lineage>
</organism>
<dbReference type="GO" id="GO:0032259">
    <property type="term" value="P:methylation"/>
    <property type="evidence" value="ECO:0007669"/>
    <property type="project" value="UniProtKB-KW"/>
</dbReference>
<name>A0A089N042_9BACL</name>
<feature type="active site" description="Nucleophile; methyl group acceptor" evidence="9">
    <location>
        <position position="142"/>
    </location>
</feature>
<dbReference type="EC" id="2.1.1.63" evidence="9"/>
<dbReference type="PANTHER" id="PTHR10815:SF5">
    <property type="entry name" value="METHYLATED-DNA--PROTEIN-CYSTEINE METHYLTRANSFERASE"/>
    <property type="match status" value="1"/>
</dbReference>
<comment type="catalytic activity">
    <reaction evidence="8 9">
        <text>a 6-O-methyl-2'-deoxyguanosine in DNA + L-cysteinyl-[protein] = S-methyl-L-cysteinyl-[protein] + a 2'-deoxyguanosine in DNA</text>
        <dbReference type="Rhea" id="RHEA:24000"/>
        <dbReference type="Rhea" id="RHEA-COMP:10131"/>
        <dbReference type="Rhea" id="RHEA-COMP:10132"/>
        <dbReference type="Rhea" id="RHEA-COMP:11367"/>
        <dbReference type="Rhea" id="RHEA-COMP:11368"/>
        <dbReference type="ChEBI" id="CHEBI:29950"/>
        <dbReference type="ChEBI" id="CHEBI:82612"/>
        <dbReference type="ChEBI" id="CHEBI:85445"/>
        <dbReference type="ChEBI" id="CHEBI:85448"/>
        <dbReference type="EC" id="2.1.1.63"/>
    </reaction>
</comment>
<comment type="subcellular location">
    <subcellularLocation>
        <location evidence="9">Cytoplasm</location>
    </subcellularLocation>
</comment>